<evidence type="ECO:0000256" key="5">
    <source>
        <dbReference type="ARBA" id="ARBA00022989"/>
    </source>
</evidence>
<evidence type="ECO:0000256" key="6">
    <source>
        <dbReference type="ARBA" id="ARBA00023002"/>
    </source>
</evidence>
<dbReference type="GO" id="GO:0016491">
    <property type="term" value="F:oxidoreductase activity"/>
    <property type="evidence" value="ECO:0007669"/>
    <property type="project" value="UniProtKB-KW"/>
</dbReference>
<evidence type="ECO:0000256" key="1">
    <source>
        <dbReference type="ARBA" id="ARBA00004141"/>
    </source>
</evidence>
<reference evidence="13 14" key="1">
    <citation type="submission" date="2014-11" db="EMBL/GenBank/DDBJ databases">
        <authorList>
            <person name="Zhu J."/>
            <person name="Qi W."/>
            <person name="Song R."/>
        </authorList>
    </citation>
    <scope>NUCLEOTIDE SEQUENCE [LARGE SCALE GENOMIC DNA]</scope>
</reference>
<keyword evidence="14" id="KW-1185">Reference proteome</keyword>
<keyword evidence="7 11" id="KW-0472">Membrane</keyword>
<dbReference type="VEuPathDB" id="CryptoDB:Vbra_11971"/>
<keyword evidence="6" id="KW-0560">Oxidoreductase</keyword>
<keyword evidence="5 11" id="KW-1133">Transmembrane helix</keyword>
<dbReference type="EMBL" id="CDMY01000228">
    <property type="protein sequence ID" value="CEL95541.1"/>
    <property type="molecule type" value="Genomic_DNA"/>
</dbReference>
<dbReference type="CDD" id="cd12916">
    <property type="entry name" value="VKOR_1"/>
    <property type="match status" value="1"/>
</dbReference>
<comment type="subcellular location">
    <subcellularLocation>
        <location evidence="1">Membrane</location>
        <topology evidence="1">Multi-pass membrane protein</topology>
    </subcellularLocation>
</comment>
<feature type="transmembrane region" description="Helical" evidence="11">
    <location>
        <begin position="129"/>
        <end position="149"/>
    </location>
</feature>
<gene>
    <name evidence="13" type="ORF">Vbra_11971</name>
</gene>
<feature type="transmembrane region" description="Helical" evidence="11">
    <location>
        <begin position="98"/>
        <end position="117"/>
    </location>
</feature>
<dbReference type="GO" id="GO:0016020">
    <property type="term" value="C:membrane"/>
    <property type="evidence" value="ECO:0007669"/>
    <property type="project" value="UniProtKB-SubCell"/>
</dbReference>
<dbReference type="Pfam" id="PF07884">
    <property type="entry name" value="VKOR"/>
    <property type="match status" value="1"/>
</dbReference>
<dbReference type="InterPro" id="IPR038354">
    <property type="entry name" value="VKOR_sf"/>
</dbReference>
<evidence type="ECO:0000256" key="7">
    <source>
        <dbReference type="ARBA" id="ARBA00023136"/>
    </source>
</evidence>
<keyword evidence="9" id="KW-0676">Redox-active center</keyword>
<dbReference type="AlphaFoldDB" id="A0A0G4EGA0"/>
<dbReference type="Gene3D" id="3.40.30.10">
    <property type="entry name" value="Glutaredoxin"/>
    <property type="match status" value="1"/>
</dbReference>
<evidence type="ECO:0000256" key="2">
    <source>
        <dbReference type="ARBA" id="ARBA00006214"/>
    </source>
</evidence>
<feature type="region of interest" description="Disordered" evidence="10">
    <location>
        <begin position="1"/>
        <end position="20"/>
    </location>
</feature>
<evidence type="ECO:0000313" key="14">
    <source>
        <dbReference type="Proteomes" id="UP000041254"/>
    </source>
</evidence>
<name>A0A0G4EGA0_VITBC</name>
<organism evidence="13 14">
    <name type="scientific">Vitrella brassicaformis (strain CCMP3155)</name>
    <dbReference type="NCBI Taxonomy" id="1169540"/>
    <lineage>
        <taxon>Eukaryota</taxon>
        <taxon>Sar</taxon>
        <taxon>Alveolata</taxon>
        <taxon>Colpodellida</taxon>
        <taxon>Vitrellaceae</taxon>
        <taxon>Vitrella</taxon>
    </lineage>
</organism>
<keyword evidence="3 11" id="KW-0812">Transmembrane</keyword>
<feature type="transmembrane region" description="Helical" evidence="11">
    <location>
        <begin position="156"/>
        <end position="180"/>
    </location>
</feature>
<proteinExistence type="inferred from homology"/>
<evidence type="ECO:0000256" key="4">
    <source>
        <dbReference type="ARBA" id="ARBA00022719"/>
    </source>
</evidence>
<dbReference type="InterPro" id="IPR044698">
    <property type="entry name" value="VKOR/LTO1"/>
</dbReference>
<evidence type="ECO:0000256" key="9">
    <source>
        <dbReference type="ARBA" id="ARBA00023284"/>
    </source>
</evidence>
<dbReference type="SMART" id="SM00756">
    <property type="entry name" value="VKc"/>
    <property type="match status" value="1"/>
</dbReference>
<evidence type="ECO:0000256" key="3">
    <source>
        <dbReference type="ARBA" id="ARBA00022692"/>
    </source>
</evidence>
<dbReference type="InterPro" id="IPR012932">
    <property type="entry name" value="VKOR"/>
</dbReference>
<evidence type="ECO:0000313" key="13">
    <source>
        <dbReference type="EMBL" id="CEL95541.1"/>
    </source>
</evidence>
<evidence type="ECO:0000256" key="10">
    <source>
        <dbReference type="SAM" id="MobiDB-lite"/>
    </source>
</evidence>
<feature type="transmembrane region" description="Helical" evidence="11">
    <location>
        <begin position="186"/>
        <end position="207"/>
    </location>
</feature>
<evidence type="ECO:0000259" key="12">
    <source>
        <dbReference type="SMART" id="SM00756"/>
    </source>
</evidence>
<keyword evidence="8" id="KW-1015">Disulfide bond</keyword>
<sequence length="435" mass="46605">MAPSTMESDRLPHQTTAADAAKAVSAPPSSLPLDADPSVPWPDWPGTPFCAVAGLIIAGCIESAYLSYVEWAGDGERPGCPVGGCSEALTGPWRSSGFLGLCAYVAELVLCGLLWGAKESRRGDALLRQLLLFVSCMMAVFSCYLMTLLGFQIGQFCPWCFASACICWTNAIICLTTSLVPIPKRATLIAVAAAVSALIFSGVLYMVQRALMPSPSAIKTTGATFDLASPSQSEELVNNLIAAGAVMYGSAVCGHCRDQKTAIGQAWRRFADTGHFVECEKGQPNSQPEKCSDIEAYPTWVIGGERFTRFLTIKELAAAALAHLPSQTPTPTPTPGPSLLQEAIHTHPERQRHIHMQQRSLEMMRGTDGDKDGPMAASPSQDAAILLSREEAEKVLKGVRATGRVVDVSRVPFECVGPLARARERATGERKRPAR</sequence>
<accession>A0A0G4EGA0</accession>
<dbReference type="PANTHER" id="PTHR34573">
    <property type="entry name" value="VKC DOMAIN-CONTAINING PROTEIN"/>
    <property type="match status" value="1"/>
</dbReference>
<feature type="domain" description="Vitamin K epoxide reductase" evidence="12">
    <location>
        <begin position="45"/>
        <end position="178"/>
    </location>
</feature>
<evidence type="ECO:0000256" key="11">
    <source>
        <dbReference type="SAM" id="Phobius"/>
    </source>
</evidence>
<dbReference type="InParanoid" id="A0A0G4EGA0"/>
<keyword evidence="4" id="KW-0874">Quinone</keyword>
<protein>
    <recommendedName>
        <fullName evidence="12">Vitamin K epoxide reductase domain-containing protein</fullName>
    </recommendedName>
</protein>
<dbReference type="GO" id="GO:0048038">
    <property type="term" value="F:quinone binding"/>
    <property type="evidence" value="ECO:0007669"/>
    <property type="project" value="UniProtKB-KW"/>
</dbReference>
<dbReference type="Gene3D" id="1.20.1440.130">
    <property type="entry name" value="VKOR domain"/>
    <property type="match status" value="1"/>
</dbReference>
<comment type="similarity">
    <text evidence="2">Belongs to the VKOR family.</text>
</comment>
<dbReference type="Proteomes" id="UP000041254">
    <property type="component" value="Unassembled WGS sequence"/>
</dbReference>
<evidence type="ECO:0000256" key="8">
    <source>
        <dbReference type="ARBA" id="ARBA00023157"/>
    </source>
</evidence>
<dbReference type="OrthoDB" id="343052at2759"/>
<dbReference type="PANTHER" id="PTHR34573:SF1">
    <property type="entry name" value="VITAMIN K EPOXIDE REDUCTASE DOMAIN-CONTAINING PROTEIN"/>
    <property type="match status" value="1"/>
</dbReference>
<dbReference type="STRING" id="1169540.A0A0G4EGA0"/>
<dbReference type="PhylomeDB" id="A0A0G4EGA0"/>